<accession>A0A917S5H6</accession>
<dbReference type="SUPFAM" id="SSF53756">
    <property type="entry name" value="UDP-Glycosyltransferase/glycogen phosphorylase"/>
    <property type="match status" value="1"/>
</dbReference>
<dbReference type="Gene3D" id="3.40.50.2000">
    <property type="entry name" value="Glycogen Phosphorylase B"/>
    <property type="match status" value="1"/>
</dbReference>
<dbReference type="InterPro" id="IPR007235">
    <property type="entry name" value="Glyco_trans_28_C"/>
</dbReference>
<dbReference type="PANTHER" id="PTHR38134:SF2">
    <property type="entry name" value="GALACTOKINASE"/>
    <property type="match status" value="1"/>
</dbReference>
<dbReference type="AlphaFoldDB" id="A0A917S5H6"/>
<proteinExistence type="predicted"/>
<dbReference type="Proteomes" id="UP000654670">
    <property type="component" value="Unassembled WGS sequence"/>
</dbReference>
<dbReference type="RefSeq" id="WP_188803010.1">
    <property type="nucleotide sequence ID" value="NZ_BMOK01000008.1"/>
</dbReference>
<dbReference type="Pfam" id="PF04101">
    <property type="entry name" value="Glyco_tran_28_C"/>
    <property type="match status" value="1"/>
</dbReference>
<feature type="domain" description="Glycosyl transferase family 28 C-terminal" evidence="1">
    <location>
        <begin position="270"/>
        <end position="352"/>
    </location>
</feature>
<evidence type="ECO:0000313" key="2">
    <source>
        <dbReference type="EMBL" id="GGL56208.1"/>
    </source>
</evidence>
<evidence type="ECO:0000313" key="3">
    <source>
        <dbReference type="Proteomes" id="UP000654670"/>
    </source>
</evidence>
<reference evidence="2" key="2">
    <citation type="submission" date="2020-09" db="EMBL/GenBank/DDBJ databases">
        <authorList>
            <person name="Sun Q."/>
            <person name="Ohkuma M."/>
        </authorList>
    </citation>
    <scope>NUCLEOTIDE SEQUENCE</scope>
    <source>
        <strain evidence="2">JCM 15325</strain>
    </source>
</reference>
<dbReference type="GO" id="GO:0016758">
    <property type="term" value="F:hexosyltransferase activity"/>
    <property type="evidence" value="ECO:0007669"/>
    <property type="project" value="InterPro"/>
</dbReference>
<gene>
    <name evidence="2" type="ORF">GCM10007968_20380</name>
</gene>
<protein>
    <recommendedName>
        <fullName evidence="1">Glycosyl transferase family 28 C-terminal domain-containing protein</fullName>
    </recommendedName>
</protein>
<dbReference type="InterPro" id="IPR053205">
    <property type="entry name" value="GHMP_kinase_L-arabinokinase"/>
</dbReference>
<dbReference type="EMBL" id="BMOK01000008">
    <property type="protein sequence ID" value="GGL56208.1"/>
    <property type="molecule type" value="Genomic_DNA"/>
</dbReference>
<comment type="caution">
    <text evidence="2">The sequence shown here is derived from an EMBL/GenBank/DDBJ whole genome shotgun (WGS) entry which is preliminary data.</text>
</comment>
<keyword evidence="3" id="KW-1185">Reference proteome</keyword>
<sequence length="380" mass="43903">MRDMEGEYHLKTICYYVSDYGFGHAARSIAVIRFLCRVRKDIRVIICTSFAYSFMNASLKQLIVQRQVSMRQVRNDMGYILKRDSLIPDNELLRKEYDAFVHRMSESVEEEIEFLRNCKADLVIGDIPPIPFKAAHLLSIHSIGISNFTWYTAYRDALSEKELQPLFDCYTQMDDFFALPGSQERPWGQKRNRAFGFFSRCTETEDVRSIQTRVNPEGSKKIIFFGLGMKIETEDLTAYPLWKSKNCVFIVSNHTHVEGDNIYKIPSGYNETQNFIAASDVVISKPGWGTIAEAVCTNKPLVLVARENVTEDRNTINYLQRHNGCELVKWESLKDYQLLPERLSDLKKPKKTKAFDSYFNLSILVNEITAVLDNRALKTF</sequence>
<reference evidence="2" key="1">
    <citation type="journal article" date="2014" name="Int. J. Syst. Evol. Microbiol.">
        <title>Complete genome sequence of Corynebacterium casei LMG S-19264T (=DSM 44701T), isolated from a smear-ripened cheese.</title>
        <authorList>
            <consortium name="US DOE Joint Genome Institute (JGI-PGF)"/>
            <person name="Walter F."/>
            <person name="Albersmeier A."/>
            <person name="Kalinowski J."/>
            <person name="Ruckert C."/>
        </authorList>
    </citation>
    <scope>NUCLEOTIDE SEQUENCE</scope>
    <source>
        <strain evidence="2">JCM 15325</strain>
    </source>
</reference>
<dbReference type="PANTHER" id="PTHR38134">
    <property type="entry name" value="SLR1395 PROTEIN"/>
    <property type="match status" value="1"/>
</dbReference>
<name>A0A917S5H6_9BACL</name>
<evidence type="ECO:0000259" key="1">
    <source>
        <dbReference type="Pfam" id="PF04101"/>
    </source>
</evidence>
<organism evidence="2 3">
    <name type="scientific">Sporolactobacillus putidus</name>
    <dbReference type="NCBI Taxonomy" id="492735"/>
    <lineage>
        <taxon>Bacteria</taxon>
        <taxon>Bacillati</taxon>
        <taxon>Bacillota</taxon>
        <taxon>Bacilli</taxon>
        <taxon>Bacillales</taxon>
        <taxon>Sporolactobacillaceae</taxon>
        <taxon>Sporolactobacillus</taxon>
    </lineage>
</organism>